<evidence type="ECO:0000313" key="1">
    <source>
        <dbReference type="EMBL" id="QPE04434.1"/>
    </source>
</evidence>
<dbReference type="KEGG" id="msf:IT882_15035"/>
<sequence length="142" mass="15136">MTEFRYGPVELYLVGFDGDRPSPDTIAALAELLEGGLVRLLDFVIVSKSESGDVEVIEIEDQTEEYGFGDIELAEIGITGDEDIAELVELVEPGSSAAIVALELLYARRLADRLAASGGVVLSAERIPAPIVNAVMDLAEQA</sequence>
<proteinExistence type="predicted"/>
<dbReference type="AlphaFoldDB" id="A0A7S8MWE5"/>
<evidence type="ECO:0000313" key="2">
    <source>
        <dbReference type="Proteomes" id="UP000594480"/>
    </source>
</evidence>
<protein>
    <recommendedName>
        <fullName evidence="3">DUF1269 domain-containing protein</fullName>
    </recommendedName>
</protein>
<dbReference type="EMBL" id="CP064760">
    <property type="protein sequence ID" value="QPE04434.1"/>
    <property type="molecule type" value="Genomic_DNA"/>
</dbReference>
<keyword evidence="2" id="KW-1185">Reference proteome</keyword>
<dbReference type="Pfam" id="PF19850">
    <property type="entry name" value="DUF6325"/>
    <property type="match status" value="1"/>
</dbReference>
<dbReference type="RefSeq" id="WP_195692512.1">
    <property type="nucleotide sequence ID" value="NZ_CP064760.1"/>
</dbReference>
<accession>A0A7S8MWE5</accession>
<dbReference type="Proteomes" id="UP000594480">
    <property type="component" value="Chromosome"/>
</dbReference>
<evidence type="ECO:0008006" key="3">
    <source>
        <dbReference type="Google" id="ProtNLM"/>
    </source>
</evidence>
<gene>
    <name evidence="1" type="ORF">IT882_15035</name>
</gene>
<dbReference type="InterPro" id="IPR046288">
    <property type="entry name" value="DUF6325"/>
</dbReference>
<organism evidence="1 2">
    <name type="scientific">Microbacterium schleiferi</name>
    <dbReference type="NCBI Taxonomy" id="69362"/>
    <lineage>
        <taxon>Bacteria</taxon>
        <taxon>Bacillati</taxon>
        <taxon>Actinomycetota</taxon>
        <taxon>Actinomycetes</taxon>
        <taxon>Micrococcales</taxon>
        <taxon>Microbacteriaceae</taxon>
        <taxon>Microbacterium</taxon>
    </lineage>
</organism>
<reference evidence="1 2" key="1">
    <citation type="submission" date="2020-11" db="EMBL/GenBank/DDBJ databases">
        <title>Amino acid is mineralized and recycled by bacteria in oceanic microbiome.</title>
        <authorList>
            <person name="Zheng L.Y."/>
        </authorList>
    </citation>
    <scope>NUCLEOTIDE SEQUENCE [LARGE SCALE GENOMIC DNA]</scope>
    <source>
        <strain evidence="1 2">A32-1</strain>
    </source>
</reference>
<name>A0A7S8MWE5_9MICO</name>